<accession>A0A6B9LI00</accession>
<dbReference type="KEGG" id="vg:77924855"/>
<name>A0A6B9LI00_9CAUD</name>
<organism evidence="1 2">
    <name type="scientific">Mycobacterium phage Onyinye</name>
    <dbReference type="NCBI Taxonomy" id="2686235"/>
    <lineage>
        <taxon>Viruses</taxon>
        <taxon>Duplodnaviria</taxon>
        <taxon>Heunggongvirae</taxon>
        <taxon>Uroviricota</taxon>
        <taxon>Caudoviricetes</taxon>
        <taxon>Onyinyevirus</taxon>
        <taxon>Onyinyevirus onyinye</taxon>
    </lineage>
</organism>
<gene>
    <name evidence="1" type="primary">59</name>
    <name evidence="1" type="ORF">SEA_ONYINYE_59</name>
</gene>
<protein>
    <submittedName>
        <fullName evidence="1">Uncharacterized protein</fullName>
    </submittedName>
</protein>
<dbReference type="RefSeq" id="YP_010649308.1">
    <property type="nucleotide sequence ID" value="NC_070765.1"/>
</dbReference>
<sequence>MKRIALSFVIPALIVFGLYAIHETARAGADAIVYYEEGENTVLLQEFVDAVGMISSKYGTGDIVVTTAWMPAHVMAKANSQGIVVNRMWTYGIMDGDAMEAAGVEAGYHPGGCSAATATAIHEAAHVLDTRSYNEARYELIEKYGTGESLHGLLSGYSFNDDGTLNVPEALAEAFQAVECGVANATEQELWHMLAYW</sequence>
<dbReference type="Proteomes" id="UP000463915">
    <property type="component" value="Segment"/>
</dbReference>
<keyword evidence="2" id="KW-1185">Reference proteome</keyword>
<evidence type="ECO:0000313" key="2">
    <source>
        <dbReference type="Proteomes" id="UP000463915"/>
    </source>
</evidence>
<evidence type="ECO:0000313" key="1">
    <source>
        <dbReference type="EMBL" id="QHB37464.1"/>
    </source>
</evidence>
<dbReference type="EMBL" id="MN813687">
    <property type="protein sequence ID" value="QHB37464.1"/>
    <property type="molecule type" value="Genomic_DNA"/>
</dbReference>
<proteinExistence type="predicted"/>
<dbReference type="GeneID" id="77924855"/>
<reference evidence="1 2" key="1">
    <citation type="submission" date="2019-12" db="EMBL/GenBank/DDBJ databases">
        <authorList>
            <person name="Ayuk M.A."/>
            <person name="Robinson C.J."/>
            <person name="Anderson W.A."/>
            <person name="Ullah H."/>
            <person name="Gugssa A."/>
            <person name="Somiranjan G."/>
            <person name="Allen A."/>
            <person name="Lourds M.F."/>
            <person name="Quagraine B.K."/>
            <person name="Smith M."/>
            <person name="Moore M."/>
            <person name="Oliver J."/>
            <person name="Irabor E."/>
            <person name="Roy S.D."/>
            <person name="Bassey G."/>
            <person name="Louis B.N."/>
            <person name="Adu D."/>
            <person name="Akhimien C.E."/>
            <person name="Annor K."/>
            <person name="Archibald A."/>
            <person name="Ashagre K.C."/>
            <person name="Baity M.R."/>
            <person name="Barnes K.J."/>
            <person name="Barrios L.E."/>
            <person name="Black A.C."/>
            <person name="Bowen'Kauth M.S."/>
            <person name="Bowman K.N."/>
            <person name="Breaux D.L."/>
            <person name="Brooks J.A."/>
            <person name="Bwayili H.A."/>
            <person name="Caine T."/>
            <person name="Williams A.Y."/>
            <person name="Norris L.J."/>
            <person name="Nwozo E.O."/>
            <person name="Prosper P.L."/>
            <person name="Rankin N.A."/>
            <person name="Richardson K.M."/>
            <person name="Robinson D.M."/>
            <person name="Salters D.J."/>
            <person name="Savage M.A."/>
            <person name="Solomon S.M."/>
            <person name="Williams L.R."/>
            <person name="Curtis N."/>
            <person name="Garlena R.A."/>
            <person name="Russell D.A."/>
            <person name="Pope W.H."/>
            <person name="Jacobs-Sera D."/>
            <person name="Hatfull G.F."/>
        </authorList>
    </citation>
    <scope>NUCLEOTIDE SEQUENCE [LARGE SCALE GENOMIC DNA]</scope>
</reference>